<protein>
    <submittedName>
        <fullName evidence="4">Acyltransferase family protein</fullName>
    </submittedName>
</protein>
<feature type="region of interest" description="Disordered" evidence="1">
    <location>
        <begin position="1"/>
        <end position="30"/>
    </location>
</feature>
<feature type="transmembrane region" description="Helical" evidence="2">
    <location>
        <begin position="147"/>
        <end position="169"/>
    </location>
</feature>
<keyword evidence="4" id="KW-0808">Transferase</keyword>
<feature type="transmembrane region" description="Helical" evidence="2">
    <location>
        <begin position="39"/>
        <end position="58"/>
    </location>
</feature>
<dbReference type="InterPro" id="IPR012429">
    <property type="entry name" value="HGSNAT_cat"/>
</dbReference>
<gene>
    <name evidence="4" type="ORF">ACFPFU_08000</name>
</gene>
<feature type="transmembrane region" description="Helical" evidence="2">
    <location>
        <begin position="324"/>
        <end position="347"/>
    </location>
</feature>
<feature type="transmembrane region" description="Helical" evidence="2">
    <location>
        <begin position="265"/>
        <end position="284"/>
    </location>
</feature>
<dbReference type="Proteomes" id="UP001595818">
    <property type="component" value="Unassembled WGS sequence"/>
</dbReference>
<evidence type="ECO:0000313" key="5">
    <source>
        <dbReference type="Proteomes" id="UP001595818"/>
    </source>
</evidence>
<evidence type="ECO:0000259" key="3">
    <source>
        <dbReference type="Pfam" id="PF07786"/>
    </source>
</evidence>
<feature type="transmembrane region" description="Helical" evidence="2">
    <location>
        <begin position="233"/>
        <end position="253"/>
    </location>
</feature>
<dbReference type="RefSeq" id="WP_377063276.1">
    <property type="nucleotide sequence ID" value="NZ_JBHSJJ010000004.1"/>
</dbReference>
<feature type="compositionally biased region" description="Polar residues" evidence="1">
    <location>
        <begin position="16"/>
        <end position="29"/>
    </location>
</feature>
<dbReference type="PANTHER" id="PTHR31061:SF24">
    <property type="entry name" value="LD22376P"/>
    <property type="match status" value="1"/>
</dbReference>
<feature type="transmembrane region" description="Helical" evidence="2">
    <location>
        <begin position="290"/>
        <end position="312"/>
    </location>
</feature>
<feature type="transmembrane region" description="Helical" evidence="2">
    <location>
        <begin position="181"/>
        <end position="200"/>
    </location>
</feature>
<feature type="transmembrane region" description="Helical" evidence="2">
    <location>
        <begin position="117"/>
        <end position="135"/>
    </location>
</feature>
<keyword evidence="5" id="KW-1185">Reference proteome</keyword>
<proteinExistence type="predicted"/>
<dbReference type="EMBL" id="JBHSJJ010000004">
    <property type="protein sequence ID" value="MFC4871624.1"/>
    <property type="molecule type" value="Genomic_DNA"/>
</dbReference>
<keyword evidence="2" id="KW-0472">Membrane</keyword>
<organism evidence="4 5">
    <name type="scientific">Negadavirga shengliensis</name>
    <dbReference type="NCBI Taxonomy" id="1389218"/>
    <lineage>
        <taxon>Bacteria</taxon>
        <taxon>Pseudomonadati</taxon>
        <taxon>Bacteroidota</taxon>
        <taxon>Cytophagia</taxon>
        <taxon>Cytophagales</taxon>
        <taxon>Cyclobacteriaceae</taxon>
        <taxon>Negadavirga</taxon>
    </lineage>
</organism>
<dbReference type="GO" id="GO:0016746">
    <property type="term" value="F:acyltransferase activity"/>
    <property type="evidence" value="ECO:0007669"/>
    <property type="project" value="UniProtKB-KW"/>
</dbReference>
<sequence>MNPPLTQKKEDRLDVSSENFSSATHSPKGTSKRLLSLDALRGFDMLLISGGGTFLVLLKGKTGLAAVDWVADQLTHPAWNGFTFYDFIFPLFLFIAGVSLTFSLNKGLSMGLAKKELYKKTFVRMLILIGLGIIYKNSPIPFFEPSQIRLGSVLGRIGFATFMATLLYLNFDFVKRLGTAVGILLLYYAALFLVPVPGYGAGDLSFEGNLVGWFDRTFLPGRLLQGTYDELGLLTQFPALCLTLFGTLAGDILAKAWQDSRKIQLLLLAGVIGIGLGLLWSLHFPINKHLWSSSFIMLTAGMAFIFLVMFYVVIDVWKIRKWAFFFQVIGLNSLTIYFAYSFINFRYTSGKLFSGLYAPMPTDWHPVMEALGALMLVWLFLYILYRLKIFVKV</sequence>
<feature type="transmembrane region" description="Helical" evidence="2">
    <location>
        <begin position="87"/>
        <end position="105"/>
    </location>
</feature>
<feature type="transmembrane region" description="Helical" evidence="2">
    <location>
        <begin position="367"/>
        <end position="385"/>
    </location>
</feature>
<feature type="domain" description="Heparan-alpha-glucosaminide N-acetyltransferase catalytic" evidence="3">
    <location>
        <begin position="33"/>
        <end position="262"/>
    </location>
</feature>
<reference evidence="5" key="1">
    <citation type="journal article" date="2019" name="Int. J. Syst. Evol. Microbiol.">
        <title>The Global Catalogue of Microorganisms (GCM) 10K type strain sequencing project: providing services to taxonomists for standard genome sequencing and annotation.</title>
        <authorList>
            <consortium name="The Broad Institute Genomics Platform"/>
            <consortium name="The Broad Institute Genome Sequencing Center for Infectious Disease"/>
            <person name="Wu L."/>
            <person name="Ma J."/>
        </authorList>
    </citation>
    <scope>NUCLEOTIDE SEQUENCE [LARGE SCALE GENOMIC DNA]</scope>
    <source>
        <strain evidence="5">CGMCC 4.7466</strain>
    </source>
</reference>
<evidence type="ECO:0000256" key="2">
    <source>
        <dbReference type="SAM" id="Phobius"/>
    </source>
</evidence>
<evidence type="ECO:0000256" key="1">
    <source>
        <dbReference type="SAM" id="MobiDB-lite"/>
    </source>
</evidence>
<dbReference type="Pfam" id="PF07786">
    <property type="entry name" value="HGSNAT_cat"/>
    <property type="match status" value="1"/>
</dbReference>
<dbReference type="PANTHER" id="PTHR31061">
    <property type="entry name" value="LD22376P"/>
    <property type="match status" value="1"/>
</dbReference>
<comment type="caution">
    <text evidence="4">The sequence shown here is derived from an EMBL/GenBank/DDBJ whole genome shotgun (WGS) entry which is preliminary data.</text>
</comment>
<keyword evidence="2" id="KW-0812">Transmembrane</keyword>
<keyword evidence="2" id="KW-1133">Transmembrane helix</keyword>
<accession>A0ABV9SZ15</accession>
<keyword evidence="4" id="KW-0012">Acyltransferase</keyword>
<name>A0ABV9SZ15_9BACT</name>
<evidence type="ECO:0000313" key="4">
    <source>
        <dbReference type="EMBL" id="MFC4871624.1"/>
    </source>
</evidence>